<keyword evidence="3" id="KW-1185">Reference proteome</keyword>
<dbReference type="InterPro" id="IPR036781">
    <property type="entry name" value="Smr_assoc-like_sf"/>
</dbReference>
<dbReference type="Proteomes" id="UP000316614">
    <property type="component" value="Chromosome"/>
</dbReference>
<dbReference type="OrthoDB" id="1524810at2"/>
<dbReference type="Gene3D" id="3.30.1370.110">
    <property type="match status" value="1"/>
</dbReference>
<dbReference type="KEGG" id="echi:FKX85_09900"/>
<dbReference type="Gene3D" id="2.60.40.1600">
    <property type="entry name" value="Smr-associated-like"/>
    <property type="match status" value="1"/>
</dbReference>
<dbReference type="AlphaFoldDB" id="A0A514CHM1"/>
<sequence>MNIGDKVRLLHGNEEGTITKISGSGRIEIEIEDGFKIPAMKNEVVVIHQTEKEYFGKEKSGAPSKAESLATVKSHQPQTGLFISYVPLNDKDLSVHLINNTDKDYLFMASEVFGDNSRTLASGNFSAKTSQKIDEKAIPQFEKWPELFFRFIPINHKAEKTMPAFEKKVKFKASSFFKSQQNAPVTGKKSYLFPLDHQTKSLDINQLNQELNNASAQPVEKQFKRPDKEIDLHIEKLADDHEFMSNSEMLRLQMETFEKNLNYAIASGMDEISFIHGIGNGVLRKEIHKYLSQLGNIKYFQDTQKNRFGYGATLVRIN</sequence>
<name>A0A514CHM1_9BACT</name>
<feature type="domain" description="Smr" evidence="1">
    <location>
        <begin position="268"/>
        <end position="318"/>
    </location>
</feature>
<dbReference type="InterPro" id="IPR002625">
    <property type="entry name" value="Smr_dom"/>
</dbReference>
<dbReference type="EMBL" id="CP041253">
    <property type="protein sequence ID" value="QDH79329.1"/>
    <property type="molecule type" value="Genomic_DNA"/>
</dbReference>
<evidence type="ECO:0000313" key="3">
    <source>
        <dbReference type="Proteomes" id="UP000316614"/>
    </source>
</evidence>
<protein>
    <submittedName>
        <fullName evidence="2">DNA mismatch repair protein MutS</fullName>
    </submittedName>
</protein>
<evidence type="ECO:0000313" key="2">
    <source>
        <dbReference type="EMBL" id="QDH79329.1"/>
    </source>
</evidence>
<dbReference type="InterPro" id="IPR036063">
    <property type="entry name" value="Smr_dom_sf"/>
</dbReference>
<gene>
    <name evidence="2" type="ORF">FKX85_09900</name>
</gene>
<dbReference type="Pfam" id="PF01713">
    <property type="entry name" value="Smr"/>
    <property type="match status" value="1"/>
</dbReference>
<organism evidence="2 3">
    <name type="scientific">Echinicola soli</name>
    <dbReference type="NCBI Taxonomy" id="2591634"/>
    <lineage>
        <taxon>Bacteria</taxon>
        <taxon>Pseudomonadati</taxon>
        <taxon>Bacteroidota</taxon>
        <taxon>Cytophagia</taxon>
        <taxon>Cytophagales</taxon>
        <taxon>Cyclobacteriaceae</taxon>
        <taxon>Echinicola</taxon>
    </lineage>
</organism>
<dbReference type="RefSeq" id="WP_141614573.1">
    <property type="nucleotide sequence ID" value="NZ_CP041253.1"/>
</dbReference>
<evidence type="ECO:0000259" key="1">
    <source>
        <dbReference type="PROSITE" id="PS50828"/>
    </source>
</evidence>
<dbReference type="SUPFAM" id="SSF158949">
    <property type="entry name" value="Smr-associated domain-like"/>
    <property type="match status" value="1"/>
</dbReference>
<reference evidence="2 3" key="1">
    <citation type="submission" date="2019-06" db="EMBL/GenBank/DDBJ databases">
        <title>Echinicola alkalisoli sp. nov. isolated from saline soil.</title>
        <authorList>
            <person name="Sun J.-Q."/>
            <person name="Xu L."/>
        </authorList>
    </citation>
    <scope>NUCLEOTIDE SEQUENCE [LARGE SCALE GENOMIC DNA]</scope>
    <source>
        <strain evidence="2 3">LN3S3</strain>
    </source>
</reference>
<dbReference type="PROSITE" id="PS50828">
    <property type="entry name" value="SMR"/>
    <property type="match status" value="1"/>
</dbReference>
<accession>A0A514CHM1</accession>
<proteinExistence type="predicted"/>